<feature type="domain" description="Response regulatory" evidence="8">
    <location>
        <begin position="394"/>
        <end position="514"/>
    </location>
</feature>
<feature type="domain" description="Histidine kinase" evidence="7">
    <location>
        <begin position="153"/>
        <end position="371"/>
    </location>
</feature>
<dbReference type="SMART" id="SM00387">
    <property type="entry name" value="HATPase_c"/>
    <property type="match status" value="1"/>
</dbReference>
<dbReference type="SMART" id="SM00448">
    <property type="entry name" value="REC"/>
    <property type="match status" value="2"/>
</dbReference>
<dbReference type="InterPro" id="IPR036890">
    <property type="entry name" value="HATPase_C_sf"/>
</dbReference>
<evidence type="ECO:0000256" key="2">
    <source>
        <dbReference type="ARBA" id="ARBA00012438"/>
    </source>
</evidence>
<dbReference type="PRINTS" id="PR00344">
    <property type="entry name" value="BCTRLSENSOR"/>
</dbReference>
<dbReference type="SMART" id="SM00388">
    <property type="entry name" value="HisKA"/>
    <property type="match status" value="1"/>
</dbReference>
<dbReference type="Pfam" id="PF00072">
    <property type="entry name" value="Response_reg"/>
    <property type="match status" value="2"/>
</dbReference>
<dbReference type="PANTHER" id="PTHR45339:SF1">
    <property type="entry name" value="HYBRID SIGNAL TRANSDUCTION HISTIDINE KINASE J"/>
    <property type="match status" value="1"/>
</dbReference>
<sequence>MSMTQKRAKILVVDDERATIDLIVGILHSDYQLSIAKNGERALELAQSEPPPELILLDIIMPDLDGYEVCRKLKADPATRAIPIIFLTVKSTVADEAFGLDLGAVDYITKPISPPILQARVKTHLKAINEAKLRLEKERAEAANEAKNTFLAMISHEIRTPMNAILGMSELLANTTLDSQQREFIDIQTSAGNDLLDLLNDILDVAAMERGEFSLSSNQFDLSDVLATLCAVVGDRARMKGVDFKVQVSPDVNRHLQGDRVRFTQVLINLAGNAVKFTHEGWVKVEISPALTFDGLEVKVSDSGVGIAPEDLEHVFKPFSQSDISLTRQYGGAGLGLHITHHLTQLMQGTLELESILDVGSTFTFRAPFSPWEERTEPHEKRVLPQAGLLPPLRILIAEDSEDNVLLLQHYFKKTHHQLSFALDGQEVLDQYRNGPYDLILMDVQMPVMDGYTATRQIRAWEQEQEVEKPIPIIALTAHAMAEAADDAKKAGCNRFLTKPIGKKRLMDVLVEEFG</sequence>
<dbReference type="AlphaFoldDB" id="A0A1S7LKG5"/>
<dbReference type="Pfam" id="PF00512">
    <property type="entry name" value="HisKA"/>
    <property type="match status" value="1"/>
</dbReference>
<dbReference type="InterPro" id="IPR005467">
    <property type="entry name" value="His_kinase_dom"/>
</dbReference>
<evidence type="ECO:0000256" key="6">
    <source>
        <dbReference type="SAM" id="Coils"/>
    </source>
</evidence>
<reference evidence="9" key="1">
    <citation type="submission" date="2015-04" db="EMBL/GenBank/DDBJ databases">
        <authorList>
            <person name="Syromyatnikov M.Y."/>
            <person name="Popov V.N."/>
        </authorList>
    </citation>
    <scope>NUCLEOTIDE SEQUENCE</scope>
    <source>
        <strain evidence="9">MO-1</strain>
    </source>
</reference>
<dbReference type="InterPro" id="IPR003594">
    <property type="entry name" value="HATPase_dom"/>
</dbReference>
<keyword evidence="3 5" id="KW-0597">Phosphoprotein</keyword>
<keyword evidence="9" id="KW-0418">Kinase</keyword>
<dbReference type="Gene3D" id="3.30.565.10">
    <property type="entry name" value="Histidine kinase-like ATPase, C-terminal domain"/>
    <property type="match status" value="1"/>
</dbReference>
<protein>
    <recommendedName>
        <fullName evidence="2">histidine kinase</fullName>
        <ecNumber evidence="2">2.7.13.3</ecNumber>
    </recommendedName>
</protein>
<dbReference type="GO" id="GO:0000155">
    <property type="term" value="F:phosphorelay sensor kinase activity"/>
    <property type="evidence" value="ECO:0007669"/>
    <property type="project" value="InterPro"/>
</dbReference>
<dbReference type="CDD" id="cd00082">
    <property type="entry name" value="HisKA"/>
    <property type="match status" value="1"/>
</dbReference>
<dbReference type="InterPro" id="IPR003661">
    <property type="entry name" value="HisK_dim/P_dom"/>
</dbReference>
<keyword evidence="6" id="KW-0175">Coiled coil</keyword>
<dbReference type="Pfam" id="PF02518">
    <property type="entry name" value="HATPase_c"/>
    <property type="match status" value="1"/>
</dbReference>
<evidence type="ECO:0000313" key="9">
    <source>
        <dbReference type="EMBL" id="CRH06351.1"/>
    </source>
</evidence>
<feature type="modified residue" description="4-aspartylphosphate" evidence="5">
    <location>
        <position position="58"/>
    </location>
</feature>
<dbReference type="InterPro" id="IPR001789">
    <property type="entry name" value="Sig_transdc_resp-reg_receiver"/>
</dbReference>
<dbReference type="PROSITE" id="PS50110">
    <property type="entry name" value="RESPONSE_REGULATORY"/>
    <property type="match status" value="2"/>
</dbReference>
<gene>
    <name evidence="9" type="ORF">MAGMO_2185</name>
</gene>
<dbReference type="InterPro" id="IPR036097">
    <property type="entry name" value="HisK_dim/P_sf"/>
</dbReference>
<keyword evidence="4" id="KW-0902">Two-component regulatory system</keyword>
<dbReference type="SUPFAM" id="SSF52172">
    <property type="entry name" value="CheY-like"/>
    <property type="match status" value="2"/>
</dbReference>
<dbReference type="SUPFAM" id="SSF47384">
    <property type="entry name" value="Homodimeric domain of signal transducing histidine kinase"/>
    <property type="match status" value="1"/>
</dbReference>
<organism evidence="9">
    <name type="scientific">Magnetococcus massalia (strain MO-1)</name>
    <dbReference type="NCBI Taxonomy" id="451514"/>
    <lineage>
        <taxon>Bacteria</taxon>
        <taxon>Pseudomonadati</taxon>
        <taxon>Pseudomonadota</taxon>
        <taxon>Magnetococcia</taxon>
        <taxon>Magnetococcales</taxon>
        <taxon>Magnetococcaceae</taxon>
        <taxon>Magnetococcus</taxon>
    </lineage>
</organism>
<evidence type="ECO:0000256" key="3">
    <source>
        <dbReference type="ARBA" id="ARBA00022553"/>
    </source>
</evidence>
<name>A0A1S7LKG5_MAGMO</name>
<evidence type="ECO:0000256" key="1">
    <source>
        <dbReference type="ARBA" id="ARBA00000085"/>
    </source>
</evidence>
<feature type="domain" description="Response regulatory" evidence="8">
    <location>
        <begin position="9"/>
        <end position="125"/>
    </location>
</feature>
<dbReference type="InterPro" id="IPR011006">
    <property type="entry name" value="CheY-like_superfamily"/>
</dbReference>
<keyword evidence="9" id="KW-0808">Transferase</keyword>
<dbReference type="InterPro" id="IPR004358">
    <property type="entry name" value="Sig_transdc_His_kin-like_C"/>
</dbReference>
<dbReference type="FunFam" id="3.30.565.10:FF:000010">
    <property type="entry name" value="Sensor histidine kinase RcsC"/>
    <property type="match status" value="1"/>
</dbReference>
<evidence type="ECO:0000256" key="5">
    <source>
        <dbReference type="PROSITE-ProRule" id="PRU00169"/>
    </source>
</evidence>
<evidence type="ECO:0000256" key="4">
    <source>
        <dbReference type="ARBA" id="ARBA00023012"/>
    </source>
</evidence>
<dbReference type="CDD" id="cd17546">
    <property type="entry name" value="REC_hyHK_CKI1_RcsC-like"/>
    <property type="match status" value="1"/>
</dbReference>
<proteinExistence type="predicted"/>
<comment type="catalytic activity">
    <reaction evidence="1">
        <text>ATP + protein L-histidine = ADP + protein N-phospho-L-histidine.</text>
        <dbReference type="EC" id="2.7.13.3"/>
    </reaction>
</comment>
<feature type="coiled-coil region" evidence="6">
    <location>
        <begin position="121"/>
        <end position="148"/>
    </location>
</feature>
<dbReference type="PROSITE" id="PS50109">
    <property type="entry name" value="HIS_KIN"/>
    <property type="match status" value="1"/>
</dbReference>
<dbReference type="EC" id="2.7.13.3" evidence="2"/>
<accession>A0A1S7LKG5</accession>
<evidence type="ECO:0000259" key="7">
    <source>
        <dbReference type="PROSITE" id="PS50109"/>
    </source>
</evidence>
<dbReference type="PANTHER" id="PTHR45339">
    <property type="entry name" value="HYBRID SIGNAL TRANSDUCTION HISTIDINE KINASE J"/>
    <property type="match status" value="1"/>
</dbReference>
<dbReference type="SUPFAM" id="SSF55874">
    <property type="entry name" value="ATPase domain of HSP90 chaperone/DNA topoisomerase II/histidine kinase"/>
    <property type="match status" value="1"/>
</dbReference>
<evidence type="ECO:0000259" key="8">
    <source>
        <dbReference type="PROSITE" id="PS50110"/>
    </source>
</evidence>
<dbReference type="CDD" id="cd16922">
    <property type="entry name" value="HATPase_EvgS-ArcB-TorS-like"/>
    <property type="match status" value="1"/>
</dbReference>
<dbReference type="Gene3D" id="3.40.50.2300">
    <property type="match status" value="2"/>
</dbReference>
<dbReference type="Gene3D" id="1.10.287.130">
    <property type="match status" value="1"/>
</dbReference>
<feature type="modified residue" description="4-aspartylphosphate" evidence="5">
    <location>
        <position position="443"/>
    </location>
</feature>
<dbReference type="EMBL" id="LO017727">
    <property type="protein sequence ID" value="CRH06351.1"/>
    <property type="molecule type" value="Genomic_DNA"/>
</dbReference>